<feature type="region of interest" description="Disordered" evidence="1">
    <location>
        <begin position="13"/>
        <end position="52"/>
    </location>
</feature>
<protein>
    <submittedName>
        <fullName evidence="2">Uncharacterized protein</fullName>
    </submittedName>
</protein>
<organism evidence="2 3">
    <name type="scientific">Cricetulus griseus</name>
    <name type="common">Chinese hamster</name>
    <name type="synonym">Cricetulus barabensis griseus</name>
    <dbReference type="NCBI Taxonomy" id="10029"/>
    <lineage>
        <taxon>Eukaryota</taxon>
        <taxon>Metazoa</taxon>
        <taxon>Chordata</taxon>
        <taxon>Craniata</taxon>
        <taxon>Vertebrata</taxon>
        <taxon>Euteleostomi</taxon>
        <taxon>Mammalia</taxon>
        <taxon>Eutheria</taxon>
        <taxon>Euarchontoglires</taxon>
        <taxon>Glires</taxon>
        <taxon>Rodentia</taxon>
        <taxon>Myomorpha</taxon>
        <taxon>Muroidea</taxon>
        <taxon>Cricetidae</taxon>
        <taxon>Cricetinae</taxon>
        <taxon>Cricetulus</taxon>
    </lineage>
</organism>
<sequence>MAQQLAFVAFRGPGFSSSTHTAPHKQGIQHPLLNARGTRSRRGPVVVPHTKS</sequence>
<evidence type="ECO:0000313" key="2">
    <source>
        <dbReference type="EMBL" id="EGW00234.1"/>
    </source>
</evidence>
<gene>
    <name evidence="2" type="ORF">I79_015050</name>
</gene>
<evidence type="ECO:0000313" key="3">
    <source>
        <dbReference type="Proteomes" id="UP000001075"/>
    </source>
</evidence>
<reference evidence="3" key="1">
    <citation type="journal article" date="2011" name="Nat. Biotechnol.">
        <title>The genomic sequence of the Chinese hamster ovary (CHO)-K1 cell line.</title>
        <authorList>
            <person name="Xu X."/>
            <person name="Nagarajan H."/>
            <person name="Lewis N.E."/>
            <person name="Pan S."/>
            <person name="Cai Z."/>
            <person name="Liu X."/>
            <person name="Chen W."/>
            <person name="Xie M."/>
            <person name="Wang W."/>
            <person name="Hammond S."/>
            <person name="Andersen M.R."/>
            <person name="Neff N."/>
            <person name="Passarelli B."/>
            <person name="Koh W."/>
            <person name="Fan H.C."/>
            <person name="Wang J."/>
            <person name="Gui Y."/>
            <person name="Lee K.H."/>
            <person name="Betenbaugh M.J."/>
            <person name="Quake S.R."/>
            <person name="Famili I."/>
            <person name="Palsson B.O."/>
            <person name="Wang J."/>
        </authorList>
    </citation>
    <scope>NUCLEOTIDE SEQUENCE [LARGE SCALE GENOMIC DNA]</scope>
    <source>
        <strain evidence="3">CHO K1 cell line</strain>
    </source>
</reference>
<accession>G3HVQ9</accession>
<name>G3HVQ9_CRIGR</name>
<dbReference type="InParanoid" id="G3HVQ9"/>
<dbReference type="EMBL" id="JH000791">
    <property type="protein sequence ID" value="EGW00234.1"/>
    <property type="molecule type" value="Genomic_DNA"/>
</dbReference>
<proteinExistence type="predicted"/>
<evidence type="ECO:0000256" key="1">
    <source>
        <dbReference type="SAM" id="MobiDB-lite"/>
    </source>
</evidence>
<dbReference type="AlphaFoldDB" id="G3HVQ9"/>
<dbReference type="Proteomes" id="UP000001075">
    <property type="component" value="Unassembled WGS sequence"/>
</dbReference>